<dbReference type="InterPro" id="IPR036770">
    <property type="entry name" value="Ankyrin_rpt-contain_sf"/>
</dbReference>
<accession>A0ABR2H9R8</accession>
<feature type="coiled-coil region" evidence="1">
    <location>
        <begin position="15"/>
        <end position="98"/>
    </location>
</feature>
<protein>
    <submittedName>
        <fullName evidence="3">Uncharacterized protein</fullName>
    </submittedName>
</protein>
<dbReference type="Proteomes" id="UP001470230">
    <property type="component" value="Unassembled WGS sequence"/>
</dbReference>
<reference evidence="3 4" key="1">
    <citation type="submission" date="2024-04" db="EMBL/GenBank/DDBJ databases">
        <title>Tritrichomonas musculus Genome.</title>
        <authorList>
            <person name="Alves-Ferreira E."/>
            <person name="Grigg M."/>
            <person name="Lorenzi H."/>
            <person name="Galac M."/>
        </authorList>
    </citation>
    <scope>NUCLEOTIDE SEQUENCE [LARGE SCALE GENOMIC DNA]</scope>
    <source>
        <strain evidence="3 4">EAF2021</strain>
    </source>
</reference>
<evidence type="ECO:0000313" key="4">
    <source>
        <dbReference type="Proteomes" id="UP001470230"/>
    </source>
</evidence>
<dbReference type="Pfam" id="PF00023">
    <property type="entry name" value="Ank"/>
    <property type="match status" value="1"/>
</dbReference>
<evidence type="ECO:0000313" key="3">
    <source>
        <dbReference type="EMBL" id="KAK8842986.1"/>
    </source>
</evidence>
<proteinExistence type="predicted"/>
<evidence type="ECO:0000256" key="1">
    <source>
        <dbReference type="SAM" id="Coils"/>
    </source>
</evidence>
<keyword evidence="1" id="KW-0175">Coiled coil</keyword>
<dbReference type="SUPFAM" id="SSF48403">
    <property type="entry name" value="Ankyrin repeat"/>
    <property type="match status" value="1"/>
</dbReference>
<dbReference type="EMBL" id="JAPFFF010000416">
    <property type="protein sequence ID" value="KAK8834402.1"/>
    <property type="molecule type" value="Genomic_DNA"/>
</dbReference>
<name>A0ABR2H9R8_9EUKA</name>
<dbReference type="EMBL" id="JAPFFF010000036">
    <property type="protein sequence ID" value="KAK8842986.1"/>
    <property type="molecule type" value="Genomic_DNA"/>
</dbReference>
<keyword evidence="4" id="KW-1185">Reference proteome</keyword>
<gene>
    <name evidence="3" type="ORF">M9Y10_025173</name>
    <name evidence="2" type="ORF">M9Y10_031244</name>
</gene>
<dbReference type="Gene3D" id="1.25.40.20">
    <property type="entry name" value="Ankyrin repeat-containing domain"/>
    <property type="match status" value="1"/>
</dbReference>
<dbReference type="InterPro" id="IPR002110">
    <property type="entry name" value="Ankyrin_rpt"/>
</dbReference>
<comment type="caution">
    <text evidence="3">The sequence shown here is derived from an EMBL/GenBank/DDBJ whole genome shotgun (WGS) entry which is preliminary data.</text>
</comment>
<evidence type="ECO:0000313" key="2">
    <source>
        <dbReference type="EMBL" id="KAK8834402.1"/>
    </source>
</evidence>
<feature type="coiled-coil region" evidence="1">
    <location>
        <begin position="182"/>
        <end position="265"/>
    </location>
</feature>
<organism evidence="3 4">
    <name type="scientific">Tritrichomonas musculus</name>
    <dbReference type="NCBI Taxonomy" id="1915356"/>
    <lineage>
        <taxon>Eukaryota</taxon>
        <taxon>Metamonada</taxon>
        <taxon>Parabasalia</taxon>
        <taxon>Tritrichomonadida</taxon>
        <taxon>Tritrichomonadidae</taxon>
        <taxon>Tritrichomonas</taxon>
    </lineage>
</organism>
<dbReference type="SUPFAM" id="SSF90257">
    <property type="entry name" value="Myosin rod fragments"/>
    <property type="match status" value="1"/>
</dbReference>
<sequence>MNFIINYLPVDLKYIKELRDDNIRIIEQNHQLQIQLNDKTANIEQLQPQNDNLQSQLDDIMKNLEQLQSQNNDLQNRLREVEQERDSLKANEKAFSDRIHSILPQEDDNDIVSIVQRDVNLSDNIRNILKDCPSDDNIICCVDKDTKLSCAIRGFFQSGDDPWIKNQIIDDHNLIPQLNNHLNKLEKEKNDQMMISDELKTNHQNLQSEHNNLKEDYQNLQLQVRQIEQERDEQITLKNELENKLQSQREELLAYMNEAMFQERKEALDFFISQISEIDEIIASGKTVLHIGCELGKVKLVKYLLSNTYIDINLKDIHIFILFN</sequence>